<protein>
    <recommendedName>
        <fullName evidence="1">Reverse transcriptase domain-containing protein</fullName>
    </recommendedName>
</protein>
<name>A0ABD3HKL6_9MARC</name>
<dbReference type="PANTHER" id="PTHR19446">
    <property type="entry name" value="REVERSE TRANSCRIPTASES"/>
    <property type="match status" value="1"/>
</dbReference>
<dbReference type="CDD" id="cd01650">
    <property type="entry name" value="RT_nLTR_like"/>
    <property type="match status" value="1"/>
</dbReference>
<evidence type="ECO:0000313" key="3">
    <source>
        <dbReference type="Proteomes" id="UP001633002"/>
    </source>
</evidence>
<evidence type="ECO:0000259" key="1">
    <source>
        <dbReference type="Pfam" id="PF00078"/>
    </source>
</evidence>
<evidence type="ECO:0000313" key="2">
    <source>
        <dbReference type="EMBL" id="KAL3690929.1"/>
    </source>
</evidence>
<dbReference type="AlphaFoldDB" id="A0ABD3HKL6"/>
<reference evidence="2 3" key="1">
    <citation type="submission" date="2024-09" db="EMBL/GenBank/DDBJ databases">
        <title>Chromosome-scale assembly of Riccia sorocarpa.</title>
        <authorList>
            <person name="Paukszto L."/>
        </authorList>
    </citation>
    <scope>NUCLEOTIDE SEQUENCE [LARGE SCALE GENOMIC DNA]</scope>
    <source>
        <strain evidence="2">LP-2024</strain>
        <tissue evidence="2">Aerial parts of the thallus</tissue>
    </source>
</reference>
<organism evidence="2 3">
    <name type="scientific">Riccia sorocarpa</name>
    <dbReference type="NCBI Taxonomy" id="122646"/>
    <lineage>
        <taxon>Eukaryota</taxon>
        <taxon>Viridiplantae</taxon>
        <taxon>Streptophyta</taxon>
        <taxon>Embryophyta</taxon>
        <taxon>Marchantiophyta</taxon>
        <taxon>Marchantiopsida</taxon>
        <taxon>Marchantiidae</taxon>
        <taxon>Marchantiales</taxon>
        <taxon>Ricciaceae</taxon>
        <taxon>Riccia</taxon>
    </lineage>
</organism>
<keyword evidence="3" id="KW-1185">Reference proteome</keyword>
<dbReference type="InterPro" id="IPR000477">
    <property type="entry name" value="RT_dom"/>
</dbReference>
<comment type="caution">
    <text evidence="2">The sequence shown here is derived from an EMBL/GenBank/DDBJ whole genome shotgun (WGS) entry which is preliminary data.</text>
</comment>
<dbReference type="Proteomes" id="UP001633002">
    <property type="component" value="Unassembled WGS sequence"/>
</dbReference>
<dbReference type="Pfam" id="PF00078">
    <property type="entry name" value="RVT_1"/>
    <property type="match status" value="1"/>
</dbReference>
<sequence length="406" mass="47556">MGRIRHAFRKQKQELNKEIPDIKLLQEDLTRMRRIVQDRDSEENRNAFEAALNLLRKREQLDAHMFRVRCRIRWIRDGEAPTRFFFARYKAKMAQERINALQLESELITMDEERIFEEVRRTFTQLYQEEPEADNVEQLRQDLLSLTDKRLTTSQNRSLRTRPTEEFIKEVVFSLPSDKAPGIDGVTFEVLVECWSFLQADCYEMVAWFWDKRGLKGQDKKGVIRLIPKEGDRLLLKDWRPITLLTTTYKVIAKILALRLKSMLPDIIDVQQTGFVAGRSIVDNVLSLRLAQEWAATSVQDVLFIKLDFQKAYDRVSHKYLWATMAALGAGFSRKNLAEISIWKIPRKISIEARKRRKILKMTYGYGTKHTNTCNRCWRTVGQYWRTLATAGKPLATAGEPLPLLE</sequence>
<dbReference type="InterPro" id="IPR043502">
    <property type="entry name" value="DNA/RNA_pol_sf"/>
</dbReference>
<accession>A0ABD3HKL6</accession>
<gene>
    <name evidence="2" type="ORF">R1sor_004580</name>
</gene>
<feature type="domain" description="Reverse transcriptase" evidence="1">
    <location>
        <begin position="227"/>
        <end position="331"/>
    </location>
</feature>
<dbReference type="SUPFAM" id="SSF56672">
    <property type="entry name" value="DNA/RNA polymerases"/>
    <property type="match status" value="1"/>
</dbReference>
<proteinExistence type="predicted"/>
<dbReference type="EMBL" id="JBJQOH010000003">
    <property type="protein sequence ID" value="KAL3690929.1"/>
    <property type="molecule type" value="Genomic_DNA"/>
</dbReference>